<dbReference type="InterPro" id="IPR037898">
    <property type="entry name" value="NudC_fam"/>
</dbReference>
<keyword evidence="2" id="KW-1185">Reference proteome</keyword>
<dbReference type="SUPFAM" id="SSF49764">
    <property type="entry name" value="HSP20-like chaperones"/>
    <property type="match status" value="1"/>
</dbReference>
<protein>
    <submittedName>
        <fullName evidence="1">Uncharacterized protein</fullName>
    </submittedName>
</protein>
<dbReference type="PANTHER" id="PTHR12356">
    <property type="entry name" value="NUCLEAR MOVEMENT PROTEIN NUDC"/>
    <property type="match status" value="1"/>
</dbReference>
<dbReference type="GO" id="GO:0005737">
    <property type="term" value="C:cytoplasm"/>
    <property type="evidence" value="ECO:0007669"/>
    <property type="project" value="TreeGrafter"/>
</dbReference>
<sequence>MTVIFKILTSRQTDICQLLLNTVHSDDIFNQYFISTLLLVEDKKLVRICLLKGHAVAENCWESLLVGKYKPDPLTYDEMEQKVTLQRFQLENPGFDFSGANITGNYHKGGPQFPSH</sequence>
<reference evidence="1" key="1">
    <citation type="submission" date="2019-08" db="EMBL/GenBank/DDBJ databases">
        <title>The improved chromosome-level genome for the pearl oyster Pinctada fucata martensii using PacBio sequencing and Hi-C.</title>
        <authorList>
            <person name="Zheng Z."/>
        </authorList>
    </citation>
    <scope>NUCLEOTIDE SEQUENCE</scope>
    <source>
        <strain evidence="1">ZZ-2019</strain>
        <tissue evidence="1">Adductor muscle</tissue>
    </source>
</reference>
<accession>A0AA88YHU0</accession>
<dbReference type="GO" id="GO:0006457">
    <property type="term" value="P:protein folding"/>
    <property type="evidence" value="ECO:0007669"/>
    <property type="project" value="TreeGrafter"/>
</dbReference>
<dbReference type="PANTHER" id="PTHR12356:SF18">
    <property type="entry name" value="NUDC DOMAIN-CONTAINING PROTEIN 2"/>
    <property type="match status" value="1"/>
</dbReference>
<dbReference type="GO" id="GO:0051082">
    <property type="term" value="F:unfolded protein binding"/>
    <property type="evidence" value="ECO:0007669"/>
    <property type="project" value="TreeGrafter"/>
</dbReference>
<gene>
    <name evidence="1" type="ORF">FSP39_007855</name>
</gene>
<evidence type="ECO:0000313" key="1">
    <source>
        <dbReference type="EMBL" id="KAK3099673.1"/>
    </source>
</evidence>
<dbReference type="EMBL" id="VSWD01000006">
    <property type="protein sequence ID" value="KAK3099673.1"/>
    <property type="molecule type" value="Genomic_DNA"/>
</dbReference>
<dbReference type="Gene3D" id="1.20.5.740">
    <property type="entry name" value="Single helix bin"/>
    <property type="match status" value="1"/>
</dbReference>
<comment type="caution">
    <text evidence="1">The sequence shown here is derived from an EMBL/GenBank/DDBJ whole genome shotgun (WGS) entry which is preliminary data.</text>
</comment>
<dbReference type="InterPro" id="IPR008978">
    <property type="entry name" value="HSP20-like_chaperone"/>
</dbReference>
<name>A0AA88YHU0_PINIB</name>
<evidence type="ECO:0000313" key="2">
    <source>
        <dbReference type="Proteomes" id="UP001186944"/>
    </source>
</evidence>
<proteinExistence type="predicted"/>
<dbReference type="AlphaFoldDB" id="A0AA88YHU0"/>
<dbReference type="Proteomes" id="UP001186944">
    <property type="component" value="Unassembled WGS sequence"/>
</dbReference>
<organism evidence="1 2">
    <name type="scientific">Pinctada imbricata</name>
    <name type="common">Atlantic pearl-oyster</name>
    <name type="synonym">Pinctada martensii</name>
    <dbReference type="NCBI Taxonomy" id="66713"/>
    <lineage>
        <taxon>Eukaryota</taxon>
        <taxon>Metazoa</taxon>
        <taxon>Spiralia</taxon>
        <taxon>Lophotrochozoa</taxon>
        <taxon>Mollusca</taxon>
        <taxon>Bivalvia</taxon>
        <taxon>Autobranchia</taxon>
        <taxon>Pteriomorphia</taxon>
        <taxon>Pterioida</taxon>
        <taxon>Pterioidea</taxon>
        <taxon>Pteriidae</taxon>
        <taxon>Pinctada</taxon>
    </lineage>
</organism>